<organism evidence="9 10">
    <name type="scientific">Alkalihalobacillus trypoxylicola</name>
    <dbReference type="NCBI Taxonomy" id="519424"/>
    <lineage>
        <taxon>Bacteria</taxon>
        <taxon>Bacillati</taxon>
        <taxon>Bacillota</taxon>
        <taxon>Bacilli</taxon>
        <taxon>Bacillales</taxon>
        <taxon>Bacillaceae</taxon>
        <taxon>Alkalihalobacillus</taxon>
    </lineage>
</organism>
<dbReference type="InterPro" id="IPR000731">
    <property type="entry name" value="SSD"/>
</dbReference>
<dbReference type="InterPro" id="IPR004869">
    <property type="entry name" value="MMPL_dom"/>
</dbReference>
<feature type="domain" description="SSD" evidence="8">
    <location>
        <begin position="565"/>
        <end position="693"/>
    </location>
</feature>
<evidence type="ECO:0000256" key="2">
    <source>
        <dbReference type="ARBA" id="ARBA00010157"/>
    </source>
</evidence>
<name>A0A162CMW9_9BACI</name>
<dbReference type="InterPro" id="IPR050545">
    <property type="entry name" value="Mycobact_MmpL"/>
</dbReference>
<keyword evidence="3" id="KW-1003">Cell membrane</keyword>
<feature type="transmembrane region" description="Helical" evidence="7">
    <location>
        <begin position="289"/>
        <end position="312"/>
    </location>
</feature>
<comment type="subcellular location">
    <subcellularLocation>
        <location evidence="1">Cell membrane</location>
        <topology evidence="1">Multi-pass membrane protein</topology>
    </subcellularLocation>
</comment>
<evidence type="ECO:0000313" key="9">
    <source>
        <dbReference type="EMBL" id="KYG25604.1"/>
    </source>
</evidence>
<dbReference type="PROSITE" id="PS50156">
    <property type="entry name" value="SSD"/>
    <property type="match status" value="2"/>
</dbReference>
<proteinExistence type="inferred from homology"/>
<evidence type="ECO:0000313" key="10">
    <source>
        <dbReference type="Proteomes" id="UP000075806"/>
    </source>
</evidence>
<keyword evidence="10" id="KW-1185">Reference proteome</keyword>
<comment type="similarity">
    <text evidence="2">Belongs to the resistance-nodulation-cell division (RND) (TC 2.A.6) family. MmpL subfamily.</text>
</comment>
<dbReference type="Gene3D" id="1.20.1640.10">
    <property type="entry name" value="Multidrug efflux transporter AcrB transmembrane domain"/>
    <property type="match status" value="2"/>
</dbReference>
<dbReference type="GO" id="GO:0005886">
    <property type="term" value="C:plasma membrane"/>
    <property type="evidence" value="ECO:0007669"/>
    <property type="project" value="UniProtKB-SubCell"/>
</dbReference>
<evidence type="ECO:0000259" key="8">
    <source>
        <dbReference type="PROSITE" id="PS50156"/>
    </source>
</evidence>
<feature type="transmembrane region" description="Helical" evidence="7">
    <location>
        <begin position="379"/>
        <end position="397"/>
    </location>
</feature>
<feature type="transmembrane region" description="Helical" evidence="7">
    <location>
        <begin position="17"/>
        <end position="35"/>
    </location>
</feature>
<evidence type="ECO:0000256" key="6">
    <source>
        <dbReference type="ARBA" id="ARBA00023136"/>
    </source>
</evidence>
<keyword evidence="5 7" id="KW-1133">Transmembrane helix</keyword>
<feature type="transmembrane region" description="Helical" evidence="7">
    <location>
        <begin position="666"/>
        <end position="695"/>
    </location>
</feature>
<accession>A0A162CMW9</accession>
<evidence type="ECO:0000256" key="1">
    <source>
        <dbReference type="ARBA" id="ARBA00004651"/>
    </source>
</evidence>
<dbReference type="Pfam" id="PF03176">
    <property type="entry name" value="MMPL"/>
    <property type="match status" value="2"/>
</dbReference>
<protein>
    <submittedName>
        <fullName evidence="9">MMPL domain-containing protein</fullName>
    </submittedName>
</protein>
<comment type="caution">
    <text evidence="9">The sequence shown here is derived from an EMBL/GenBank/DDBJ whole genome shotgun (WGS) entry which is preliminary data.</text>
</comment>
<reference evidence="9" key="1">
    <citation type="submission" date="2016-02" db="EMBL/GenBank/DDBJ databases">
        <title>Genome sequence of Bacillus trypoxylicola KCTC 13244(T).</title>
        <authorList>
            <person name="Jeong H."/>
            <person name="Park S.-H."/>
            <person name="Choi S.-K."/>
        </authorList>
    </citation>
    <scope>NUCLEOTIDE SEQUENCE [LARGE SCALE GENOMIC DNA]</scope>
    <source>
        <strain evidence="9">KCTC 13244</strain>
    </source>
</reference>
<evidence type="ECO:0000256" key="3">
    <source>
        <dbReference type="ARBA" id="ARBA00022475"/>
    </source>
</evidence>
<dbReference type="STRING" id="519424.AZF04_14045"/>
<dbReference type="EMBL" id="LTAO01000040">
    <property type="protein sequence ID" value="KYG25604.1"/>
    <property type="molecule type" value="Genomic_DNA"/>
</dbReference>
<dbReference type="OrthoDB" id="2365435at2"/>
<keyword evidence="6 7" id="KW-0472">Membrane</keyword>
<dbReference type="AlphaFoldDB" id="A0A162CMW9"/>
<feature type="transmembrane region" description="Helical" evidence="7">
    <location>
        <begin position="318"/>
        <end position="344"/>
    </location>
</feature>
<dbReference type="PANTHER" id="PTHR33406">
    <property type="entry name" value="MEMBRANE PROTEIN MJ1562-RELATED"/>
    <property type="match status" value="1"/>
</dbReference>
<feature type="transmembrane region" description="Helical" evidence="7">
    <location>
        <begin position="248"/>
        <end position="268"/>
    </location>
</feature>
<evidence type="ECO:0000256" key="5">
    <source>
        <dbReference type="ARBA" id="ARBA00022989"/>
    </source>
</evidence>
<feature type="transmembrane region" description="Helical" evidence="7">
    <location>
        <begin position="641"/>
        <end position="660"/>
    </location>
</feature>
<dbReference type="RefSeq" id="WP_061950367.1">
    <property type="nucleotide sequence ID" value="NZ_LTAO01000040.1"/>
</dbReference>
<dbReference type="PANTHER" id="PTHR33406:SF6">
    <property type="entry name" value="MEMBRANE PROTEIN YDGH-RELATED"/>
    <property type="match status" value="1"/>
</dbReference>
<feature type="transmembrane region" description="Helical" evidence="7">
    <location>
        <begin position="536"/>
        <end position="554"/>
    </location>
</feature>
<feature type="transmembrane region" description="Helical" evidence="7">
    <location>
        <begin position="214"/>
        <end position="236"/>
    </location>
</feature>
<keyword evidence="4 7" id="KW-0812">Transmembrane</keyword>
<evidence type="ECO:0000256" key="4">
    <source>
        <dbReference type="ARBA" id="ARBA00022692"/>
    </source>
</evidence>
<feature type="transmembrane region" description="Helical" evidence="7">
    <location>
        <begin position="598"/>
        <end position="620"/>
    </location>
</feature>
<dbReference type="SUPFAM" id="SSF82866">
    <property type="entry name" value="Multidrug efflux transporter AcrB transmembrane domain"/>
    <property type="match status" value="2"/>
</dbReference>
<dbReference type="Proteomes" id="UP000075806">
    <property type="component" value="Unassembled WGS sequence"/>
</dbReference>
<feature type="domain" description="SSD" evidence="8">
    <location>
        <begin position="238"/>
        <end position="343"/>
    </location>
</feature>
<feature type="transmembrane region" description="Helical" evidence="7">
    <location>
        <begin position="566"/>
        <end position="592"/>
    </location>
</feature>
<evidence type="ECO:0000256" key="7">
    <source>
        <dbReference type="SAM" id="Phobius"/>
    </source>
</evidence>
<sequence length="708" mass="78679">MNKFLHPITDRVSTKKGAWITISIWLLVMILLSFGPNVNDYKVSNFEPLPEDADSIIAANKIETIFPNEQGTPGILVFYQADNSVERQEVQDTVSAIMDAEIAGVDSVLDISQLPEPALEEFRSEDQSSFIVPFQLEAELGSKDYLEINKEITEIGDHALAESGGIQLFVTGPAGIAGETVELFERADFVLLIATVIIILFLLISIYRSPLLAFIPLLATGIVFQIANQSLAFLGAGGLEINNQTTSIMSILLFAAVIDYSLFVFSRYREELYSHNSKYDAMRLAMRATAEPVFIAGGTVLLAMLILFFATFREYQNFAPIFGVAIVFIILASITLVPALFTVFGRKAFWPKVPNYGDTSQNKHTFWNKVARFVIKKPGIASGSVTLLLLITSLNIFNMEFEFDLVKNFPEDMPSRMGYEIVENNYDKGEIAPTTLLIENDNSWTEEEIDDIINDYSSLEEVATTSLENISDDAKSIKLSMALQINPYSIEAIEFIDEIRDQAEAQLQSLSINGQQYFAGTTAQLADERSVNNRDIVLIVVLETLLILALLVFMTRSLRMASYMMATIIFSYLSALGLGIFLVDVLFGYDAISTRVPIYTFIFSVALGIDYNIILVSRFLEERRKHSVKQSLEKAITHTGGVISSAGVILAATFAALMTMPIADLFVFGFIVSLGVLIDTFLVRGLLLPSLILFFEKDKSHPQKQKEV</sequence>
<gene>
    <name evidence="9" type="ORF">AZF04_14045</name>
</gene>
<feature type="transmembrane region" description="Helical" evidence="7">
    <location>
        <begin position="189"/>
        <end position="207"/>
    </location>
</feature>